<dbReference type="AlphaFoldDB" id="K2JEU9"/>
<gene>
    <name evidence="3" type="ORF">B3C1_15784</name>
</gene>
<comment type="caution">
    <text evidence="3">The sequence shown here is derived from an EMBL/GenBank/DDBJ whole genome shotgun (WGS) entry which is preliminary data.</text>
</comment>
<dbReference type="Pfam" id="PF05166">
    <property type="entry name" value="YcgL"/>
    <property type="match status" value="1"/>
</dbReference>
<dbReference type="InterPro" id="IPR038068">
    <property type="entry name" value="YcgL-like_sf"/>
</dbReference>
<keyword evidence="4" id="KW-1185">Reference proteome</keyword>
<dbReference type="PANTHER" id="PTHR38109:SF1">
    <property type="entry name" value="PROTEIN YCGL"/>
    <property type="match status" value="1"/>
</dbReference>
<dbReference type="Gene3D" id="3.10.510.20">
    <property type="entry name" value="YcgL domain"/>
    <property type="match status" value="1"/>
</dbReference>
<evidence type="ECO:0000313" key="3">
    <source>
        <dbReference type="EMBL" id="EKE69124.1"/>
    </source>
</evidence>
<dbReference type="EMBL" id="AMRI01000026">
    <property type="protein sequence ID" value="EKE69124.1"/>
    <property type="molecule type" value="Genomic_DNA"/>
</dbReference>
<evidence type="ECO:0000313" key="4">
    <source>
        <dbReference type="Proteomes" id="UP000006755"/>
    </source>
</evidence>
<proteinExistence type="inferred from homology"/>
<dbReference type="STRING" id="745411.B3C1_15784"/>
<dbReference type="SUPFAM" id="SSF160191">
    <property type="entry name" value="YcgL-like"/>
    <property type="match status" value="1"/>
</dbReference>
<dbReference type="eggNOG" id="COG3100">
    <property type="taxonomic scope" value="Bacteria"/>
</dbReference>
<organism evidence="3 4">
    <name type="scientific">Gallaecimonas xiamenensis 3-C-1</name>
    <dbReference type="NCBI Taxonomy" id="745411"/>
    <lineage>
        <taxon>Bacteria</taxon>
        <taxon>Pseudomonadati</taxon>
        <taxon>Pseudomonadota</taxon>
        <taxon>Gammaproteobacteria</taxon>
        <taxon>Enterobacterales</taxon>
        <taxon>Gallaecimonadaceae</taxon>
        <taxon>Gallaecimonas</taxon>
    </lineage>
</organism>
<dbReference type="HAMAP" id="MF_01866">
    <property type="entry name" value="UPF0745"/>
    <property type="match status" value="1"/>
</dbReference>
<protein>
    <recommendedName>
        <fullName evidence="1">YcgL domain-containing protein B3C1_15784</fullName>
    </recommendedName>
</protein>
<dbReference type="InterPro" id="IPR027354">
    <property type="entry name" value="YcgL_dom"/>
</dbReference>
<dbReference type="OrthoDB" id="7062382at2"/>
<evidence type="ECO:0000256" key="1">
    <source>
        <dbReference type="HAMAP-Rule" id="MF_01866"/>
    </source>
</evidence>
<sequence length="91" mass="10278">MLCAVYKSVRKSETYLYIPKRDDFSQVPEDLLAVFGTPVFVTQLLLKDRQLARMSSSEMQAILDEKGYYLQLPPPPEDLLKAHKTAQGASS</sequence>
<dbReference type="RefSeq" id="WP_008486055.1">
    <property type="nucleotide sequence ID" value="NZ_AMRI01000026.1"/>
</dbReference>
<dbReference type="PANTHER" id="PTHR38109">
    <property type="entry name" value="PROTEIN YCGL"/>
    <property type="match status" value="1"/>
</dbReference>
<reference evidence="3 4" key="1">
    <citation type="journal article" date="2012" name="J. Bacteriol.">
        <title>Genome Sequence of Gallaecimonas xiamenensis Type Strain 3-C-1.</title>
        <authorList>
            <person name="Lai Q."/>
            <person name="Wang L."/>
            <person name="Wang W."/>
            <person name="Shao Z."/>
        </authorList>
    </citation>
    <scope>NUCLEOTIDE SEQUENCE [LARGE SCALE GENOMIC DNA]</scope>
    <source>
        <strain evidence="3 4">3-C-1</strain>
    </source>
</reference>
<dbReference type="PATRIC" id="fig|745411.4.peg.3106"/>
<name>K2JEU9_9GAMM</name>
<feature type="domain" description="YcgL" evidence="2">
    <location>
        <begin position="1"/>
        <end position="84"/>
    </location>
</feature>
<evidence type="ECO:0000259" key="2">
    <source>
        <dbReference type="PROSITE" id="PS51648"/>
    </source>
</evidence>
<dbReference type="Proteomes" id="UP000006755">
    <property type="component" value="Unassembled WGS sequence"/>
</dbReference>
<dbReference type="PROSITE" id="PS51648">
    <property type="entry name" value="YCGL"/>
    <property type="match status" value="1"/>
</dbReference>
<accession>K2JEU9</accession>